<comment type="caution">
    <text evidence="3">The sequence shown here is derived from an EMBL/GenBank/DDBJ whole genome shotgun (WGS) entry which is preliminary data.</text>
</comment>
<feature type="region of interest" description="Disordered" evidence="1">
    <location>
        <begin position="1"/>
        <end position="62"/>
    </location>
</feature>
<evidence type="ECO:0000259" key="2">
    <source>
        <dbReference type="Pfam" id="PF05175"/>
    </source>
</evidence>
<evidence type="ECO:0000313" key="4">
    <source>
        <dbReference type="Proteomes" id="UP000649617"/>
    </source>
</evidence>
<feature type="compositionally biased region" description="Basic residues" evidence="1">
    <location>
        <begin position="34"/>
        <end position="44"/>
    </location>
</feature>
<dbReference type="Pfam" id="PF05175">
    <property type="entry name" value="MTS"/>
    <property type="match status" value="1"/>
</dbReference>
<dbReference type="InterPro" id="IPR002052">
    <property type="entry name" value="DNA_methylase_N6_adenine_CS"/>
</dbReference>
<feature type="domain" description="Methyltransferase small" evidence="2">
    <location>
        <begin position="237"/>
        <end position="377"/>
    </location>
</feature>
<dbReference type="InterPro" id="IPR007848">
    <property type="entry name" value="Small_mtfrase_dom"/>
</dbReference>
<dbReference type="GO" id="GO:0032259">
    <property type="term" value="P:methylation"/>
    <property type="evidence" value="ECO:0007669"/>
    <property type="project" value="InterPro"/>
</dbReference>
<organism evidence="3 4">
    <name type="scientific">Symbiodinium pilosum</name>
    <name type="common">Dinoflagellate</name>
    <dbReference type="NCBI Taxonomy" id="2952"/>
    <lineage>
        <taxon>Eukaryota</taxon>
        <taxon>Sar</taxon>
        <taxon>Alveolata</taxon>
        <taxon>Dinophyceae</taxon>
        <taxon>Suessiales</taxon>
        <taxon>Symbiodiniaceae</taxon>
        <taxon>Symbiodinium</taxon>
    </lineage>
</organism>
<dbReference type="EMBL" id="CAJNIZ010044860">
    <property type="protein sequence ID" value="CAE7703377.1"/>
    <property type="molecule type" value="Genomic_DNA"/>
</dbReference>
<protein>
    <submittedName>
        <fullName evidence="3">PrmC protein</fullName>
    </submittedName>
</protein>
<dbReference type="InterPro" id="IPR050320">
    <property type="entry name" value="N5-glutamine_MTase"/>
</dbReference>
<dbReference type="Gene3D" id="3.40.50.150">
    <property type="entry name" value="Vaccinia Virus protein VP39"/>
    <property type="match status" value="1"/>
</dbReference>
<dbReference type="GO" id="GO:0003676">
    <property type="term" value="F:nucleic acid binding"/>
    <property type="evidence" value="ECO:0007669"/>
    <property type="project" value="InterPro"/>
</dbReference>
<dbReference type="GO" id="GO:0008757">
    <property type="term" value="F:S-adenosylmethionine-dependent methyltransferase activity"/>
    <property type="evidence" value="ECO:0007669"/>
    <property type="project" value="UniProtKB-ARBA"/>
</dbReference>
<dbReference type="PANTHER" id="PTHR18895:SF74">
    <property type="entry name" value="MTRF1L RELEASE FACTOR GLUTAMINE METHYLTRANSFERASE"/>
    <property type="match status" value="1"/>
</dbReference>
<dbReference type="CDD" id="cd02440">
    <property type="entry name" value="AdoMet_MTases"/>
    <property type="match status" value="1"/>
</dbReference>
<proteinExistence type="predicted"/>
<accession>A0A812WY29</accession>
<dbReference type="PANTHER" id="PTHR18895">
    <property type="entry name" value="HEMK METHYLTRANSFERASE"/>
    <property type="match status" value="1"/>
</dbReference>
<dbReference type="OrthoDB" id="406152at2759"/>
<dbReference type="InterPro" id="IPR029063">
    <property type="entry name" value="SAM-dependent_MTases_sf"/>
</dbReference>
<feature type="compositionally biased region" description="Polar residues" evidence="1">
    <location>
        <begin position="21"/>
        <end position="31"/>
    </location>
</feature>
<dbReference type="Proteomes" id="UP000649617">
    <property type="component" value="Unassembled WGS sequence"/>
</dbReference>
<gene>
    <name evidence="3" type="primary">prmC</name>
    <name evidence="3" type="ORF">SPIL2461_LOCUS19812</name>
</gene>
<dbReference type="AlphaFoldDB" id="A0A812WY29"/>
<evidence type="ECO:0000313" key="3">
    <source>
        <dbReference type="EMBL" id="CAE7703377.1"/>
    </source>
</evidence>
<sequence length="436" mass="49188">MLCLKQPDKRHRVQPRALPASRSSGVQSPSKPRSLAKFKPRAPKAVRSSPAQKSKTPPFLPPLEPSIWKPVPVAQEEVDQALLVDGGSPLELRQIAEKVWAGQSACFTRRWKDLLEVRKALNVVATEHLASLQDAAEAHRERRRLLRNCARRLFAEVSSSGELQPAGGPPLGYVPVLYEDAAKLYFRANDITALNVAWQFFLNGLEYSFLPNKLHPFFGVYFTLSPVEHFQLLRDWLEKLKPANSWHVLDLGTGCGVITFILRSMYSDMTVTASDLCPNAVFSVRAELQRWGVQGVKVVQSDLFAKLEEEGPFDLIIFNPPWVPRAPEVQPSAGDVVFGNDYPADLFDRLFAEAPAALRPGGHLAILFSNYAESRGLVSQSPLKACEKAADQLELLEVHERNVPVKDRSRHRQTRRDKAWAFKQDHRVELWHFVRR</sequence>
<dbReference type="PROSITE" id="PS00092">
    <property type="entry name" value="N6_MTASE"/>
    <property type="match status" value="1"/>
</dbReference>
<keyword evidence="4" id="KW-1185">Reference proteome</keyword>
<evidence type="ECO:0000256" key="1">
    <source>
        <dbReference type="SAM" id="MobiDB-lite"/>
    </source>
</evidence>
<dbReference type="SUPFAM" id="SSF53335">
    <property type="entry name" value="S-adenosyl-L-methionine-dependent methyltransferases"/>
    <property type="match status" value="1"/>
</dbReference>
<reference evidence="3" key="1">
    <citation type="submission" date="2021-02" db="EMBL/GenBank/DDBJ databases">
        <authorList>
            <person name="Dougan E. K."/>
            <person name="Rhodes N."/>
            <person name="Thang M."/>
            <person name="Chan C."/>
        </authorList>
    </citation>
    <scope>NUCLEOTIDE SEQUENCE</scope>
</reference>
<name>A0A812WY29_SYMPI</name>